<dbReference type="RefSeq" id="WP_126608871.1">
    <property type="nucleotide sequence ID" value="NZ_AP025144.1"/>
</dbReference>
<dbReference type="PANTHER" id="PTHR43877:SF5">
    <property type="entry name" value="BLL8307 PROTEIN"/>
    <property type="match status" value="1"/>
</dbReference>
<dbReference type="SUPFAM" id="SSF55729">
    <property type="entry name" value="Acyl-CoA N-acyltransferases (Nat)"/>
    <property type="match status" value="1"/>
</dbReference>
<dbReference type="AlphaFoldDB" id="A0AAV5NYC0"/>
<dbReference type="Pfam" id="PF00583">
    <property type="entry name" value="Acetyltransf_1"/>
    <property type="match status" value="1"/>
</dbReference>
<dbReference type="Gene3D" id="3.40.630.30">
    <property type="match status" value="1"/>
</dbReference>
<evidence type="ECO:0000313" key="4">
    <source>
        <dbReference type="EMBL" id="GLQ75534.1"/>
    </source>
</evidence>
<dbReference type="CDD" id="cd04301">
    <property type="entry name" value="NAT_SF"/>
    <property type="match status" value="1"/>
</dbReference>
<evidence type="ECO:0000256" key="1">
    <source>
        <dbReference type="ARBA" id="ARBA00022679"/>
    </source>
</evidence>
<dbReference type="PROSITE" id="PS51186">
    <property type="entry name" value="GNAT"/>
    <property type="match status" value="1"/>
</dbReference>
<evidence type="ECO:0000256" key="2">
    <source>
        <dbReference type="ARBA" id="ARBA00023315"/>
    </source>
</evidence>
<feature type="domain" description="N-acetyltransferase" evidence="3">
    <location>
        <begin position="3"/>
        <end position="152"/>
    </location>
</feature>
<dbReference type="InterPro" id="IPR016181">
    <property type="entry name" value="Acyl_CoA_acyltransferase"/>
</dbReference>
<dbReference type="InterPro" id="IPR050832">
    <property type="entry name" value="Bact_Acetyltransf"/>
</dbReference>
<dbReference type="PANTHER" id="PTHR43877">
    <property type="entry name" value="AMINOALKYLPHOSPHONATE N-ACETYLTRANSFERASE-RELATED-RELATED"/>
    <property type="match status" value="1"/>
</dbReference>
<accession>A0AAV5NYC0</accession>
<dbReference type="Proteomes" id="UP001156690">
    <property type="component" value="Unassembled WGS sequence"/>
</dbReference>
<dbReference type="GO" id="GO:0016747">
    <property type="term" value="F:acyltransferase activity, transferring groups other than amino-acyl groups"/>
    <property type="evidence" value="ECO:0007669"/>
    <property type="project" value="InterPro"/>
</dbReference>
<organism evidence="4 5">
    <name type="scientific">Vibrio penaeicida</name>
    <dbReference type="NCBI Taxonomy" id="104609"/>
    <lineage>
        <taxon>Bacteria</taxon>
        <taxon>Pseudomonadati</taxon>
        <taxon>Pseudomonadota</taxon>
        <taxon>Gammaproteobacteria</taxon>
        <taxon>Vibrionales</taxon>
        <taxon>Vibrionaceae</taxon>
        <taxon>Vibrio</taxon>
    </lineage>
</organism>
<dbReference type="EMBL" id="BSNX01000073">
    <property type="protein sequence ID" value="GLQ75534.1"/>
    <property type="molecule type" value="Genomic_DNA"/>
</dbReference>
<evidence type="ECO:0000259" key="3">
    <source>
        <dbReference type="PROSITE" id="PS51186"/>
    </source>
</evidence>
<reference evidence="5" key="1">
    <citation type="journal article" date="2019" name="Int. J. Syst. Evol. Microbiol.">
        <title>The Global Catalogue of Microorganisms (GCM) 10K type strain sequencing project: providing services to taxonomists for standard genome sequencing and annotation.</title>
        <authorList>
            <consortium name="The Broad Institute Genomics Platform"/>
            <consortium name="The Broad Institute Genome Sequencing Center for Infectious Disease"/>
            <person name="Wu L."/>
            <person name="Ma J."/>
        </authorList>
    </citation>
    <scope>NUCLEOTIDE SEQUENCE [LARGE SCALE GENOMIC DNA]</scope>
    <source>
        <strain evidence="5">NBRC 15640</strain>
    </source>
</reference>
<proteinExistence type="predicted"/>
<protein>
    <submittedName>
        <fullName evidence="4">N-acetyltransferase</fullName>
    </submittedName>
</protein>
<gene>
    <name evidence="4" type="ORF">GCM10007932_48960</name>
</gene>
<keyword evidence="2" id="KW-0012">Acyltransferase</keyword>
<comment type="caution">
    <text evidence="4">The sequence shown here is derived from an EMBL/GenBank/DDBJ whole genome shotgun (WGS) entry which is preliminary data.</text>
</comment>
<keyword evidence="1" id="KW-0808">Transferase</keyword>
<dbReference type="InterPro" id="IPR000182">
    <property type="entry name" value="GNAT_dom"/>
</dbReference>
<evidence type="ECO:0000313" key="5">
    <source>
        <dbReference type="Proteomes" id="UP001156690"/>
    </source>
</evidence>
<keyword evidence="5" id="KW-1185">Reference proteome</keyword>
<name>A0AAV5NYC0_9VIBR</name>
<sequence>MEIKIDKLDGKEIVALLNEHLDDMYATSPPESVHALDLVALKKPEITFWSAWDNGELLGCAALKQLDSSHAELKSMRTAKTARNQGVASNLLQHLLSVAEDRKYEKISLETGSMDFFKPARTLYEKNGFVYCAPFADYQPDPNSEFMTKDLLQKPS</sequence>